<organism evidence="2 3">
    <name type="scientific">Aspergillus welwitschiae</name>
    <dbReference type="NCBI Taxonomy" id="1341132"/>
    <lineage>
        <taxon>Eukaryota</taxon>
        <taxon>Fungi</taxon>
        <taxon>Dikarya</taxon>
        <taxon>Ascomycota</taxon>
        <taxon>Pezizomycotina</taxon>
        <taxon>Eurotiomycetes</taxon>
        <taxon>Eurotiomycetidae</taxon>
        <taxon>Eurotiales</taxon>
        <taxon>Aspergillaceae</taxon>
        <taxon>Aspergillus</taxon>
        <taxon>Aspergillus subgen. Circumdati</taxon>
    </lineage>
</organism>
<dbReference type="AlphaFoldDB" id="A0A3F3PUQ6"/>
<proteinExistence type="predicted"/>
<dbReference type="GeneID" id="38135518"/>
<dbReference type="EMBL" id="KZ852059">
    <property type="protein sequence ID" value="RDH30649.1"/>
    <property type="molecule type" value="Genomic_DNA"/>
</dbReference>
<evidence type="ECO:0000256" key="1">
    <source>
        <dbReference type="SAM" id="Phobius"/>
    </source>
</evidence>
<dbReference type="RefSeq" id="XP_026623671.1">
    <property type="nucleotide sequence ID" value="XM_026767162.1"/>
</dbReference>
<feature type="transmembrane region" description="Helical" evidence="1">
    <location>
        <begin position="20"/>
        <end position="46"/>
    </location>
</feature>
<protein>
    <submittedName>
        <fullName evidence="2">Uncharacterized protein</fullName>
    </submittedName>
</protein>
<accession>A0A3F3PUQ6</accession>
<evidence type="ECO:0000313" key="2">
    <source>
        <dbReference type="EMBL" id="RDH30649.1"/>
    </source>
</evidence>
<keyword evidence="1" id="KW-1133">Transmembrane helix</keyword>
<keyword evidence="1" id="KW-0812">Transmembrane</keyword>
<reference evidence="2 3" key="1">
    <citation type="submission" date="2018-07" db="EMBL/GenBank/DDBJ databases">
        <title>The genomes of Aspergillus section Nigri reveals drivers in fungal speciation.</title>
        <authorList>
            <consortium name="DOE Joint Genome Institute"/>
            <person name="Vesth T.C."/>
            <person name="Nybo J."/>
            <person name="Theobald S."/>
            <person name="Brandl J."/>
            <person name="Frisvad J.C."/>
            <person name="Nielsen K.F."/>
            <person name="Lyhne E.K."/>
            <person name="Kogle M.E."/>
            <person name="Kuo A."/>
            <person name="Riley R."/>
            <person name="Clum A."/>
            <person name="Nolan M."/>
            <person name="Lipzen A."/>
            <person name="Salamov A."/>
            <person name="Henrissat B."/>
            <person name="Wiebenga A."/>
            <person name="De vries R.P."/>
            <person name="Grigoriev I.V."/>
            <person name="Mortensen U.H."/>
            <person name="Andersen M.R."/>
            <person name="Baker S.E."/>
        </authorList>
    </citation>
    <scope>NUCLEOTIDE SEQUENCE [LARGE SCALE GENOMIC DNA]</scope>
    <source>
        <strain evidence="2 3">CBS 139.54b</strain>
    </source>
</reference>
<sequence>MHSIASLCDHLRDLLAVTKLLLLLLLLVLWPDLMPACLPVLVCLFVSVRPYVGERCLVNGRLSFHMRRRNPDIFRGVVCLS</sequence>
<evidence type="ECO:0000313" key="3">
    <source>
        <dbReference type="Proteomes" id="UP000253729"/>
    </source>
</evidence>
<name>A0A3F3PUQ6_9EURO</name>
<keyword evidence="3" id="KW-1185">Reference proteome</keyword>
<keyword evidence="1" id="KW-0472">Membrane</keyword>
<gene>
    <name evidence="2" type="ORF">BDQ94DRAFT_148251</name>
</gene>
<dbReference type="Proteomes" id="UP000253729">
    <property type="component" value="Unassembled WGS sequence"/>
</dbReference>